<dbReference type="PROSITE" id="PS00478">
    <property type="entry name" value="LIM_DOMAIN_1"/>
    <property type="match status" value="2"/>
</dbReference>
<feature type="domain" description="LIM zinc-binding" evidence="6">
    <location>
        <begin position="78"/>
        <end position="138"/>
    </location>
</feature>
<evidence type="ECO:0000259" key="6">
    <source>
        <dbReference type="PROSITE" id="PS50023"/>
    </source>
</evidence>
<keyword evidence="2" id="KW-0677">Repeat</keyword>
<dbReference type="GO" id="GO:0003712">
    <property type="term" value="F:transcription coregulator activity"/>
    <property type="evidence" value="ECO:0007669"/>
    <property type="project" value="TreeGrafter"/>
</dbReference>
<dbReference type="PROSITE" id="PS50023">
    <property type="entry name" value="LIM_DOMAIN_2"/>
    <property type="match status" value="2"/>
</dbReference>
<dbReference type="InterPro" id="IPR001781">
    <property type="entry name" value="Znf_LIM"/>
</dbReference>
<evidence type="ECO:0000256" key="1">
    <source>
        <dbReference type="ARBA" id="ARBA00022723"/>
    </source>
</evidence>
<dbReference type="InParanoid" id="A0A2Q4S622"/>
<name>A0A2Q4S622_CAEJA</name>
<sequence length="140" mass="16349">MKKSRGVELLNCGGCRRHISEEDVKKNRVVRLFDRMWHQDHIQCVYCKLHISDGRIFRSTLDALQPACYVCHIQTTHPSCVDCSLPVIERGVTAFGRLFHVDCFRCAHCNKTIPQRRGFYEHDLLLYDDVCYMLHVNNVP</sequence>
<dbReference type="GO" id="GO:0030018">
    <property type="term" value="C:Z disc"/>
    <property type="evidence" value="ECO:0007669"/>
    <property type="project" value="TreeGrafter"/>
</dbReference>
<keyword evidence="4 5" id="KW-0440">LIM domain</keyword>
<evidence type="ECO:0000256" key="4">
    <source>
        <dbReference type="ARBA" id="ARBA00023038"/>
    </source>
</evidence>
<dbReference type="FunCoup" id="A0A2Q4S622">
    <property type="interactions" value="314"/>
</dbReference>
<keyword evidence="1 5" id="KW-0479">Metal-binding</keyword>
<dbReference type="SUPFAM" id="SSF57716">
    <property type="entry name" value="Glucocorticoid receptor-like (DNA-binding domain)"/>
    <property type="match status" value="1"/>
</dbReference>
<dbReference type="GO" id="GO:0046872">
    <property type="term" value="F:metal ion binding"/>
    <property type="evidence" value="ECO:0007669"/>
    <property type="project" value="UniProtKB-KW"/>
</dbReference>
<evidence type="ECO:0000313" key="8">
    <source>
        <dbReference type="Proteomes" id="UP000005237"/>
    </source>
</evidence>
<evidence type="ECO:0000313" key="7">
    <source>
        <dbReference type="EnsemblMetazoa" id="CJA22513.1"/>
    </source>
</evidence>
<evidence type="ECO:0000256" key="2">
    <source>
        <dbReference type="ARBA" id="ARBA00022737"/>
    </source>
</evidence>
<dbReference type="EnsemblMetazoa" id="CJA05079.1">
    <property type="protein sequence ID" value="CJA05079.1"/>
    <property type="gene ID" value="WBGene00124283"/>
</dbReference>
<dbReference type="Gene3D" id="2.10.110.10">
    <property type="entry name" value="Cysteine Rich Protein"/>
    <property type="match status" value="2"/>
</dbReference>
<dbReference type="PANTHER" id="PTHR24205">
    <property type="entry name" value="FOUR AND A HALF LIM DOMAINS PROTEIN"/>
    <property type="match status" value="1"/>
</dbReference>
<dbReference type="Pfam" id="PF00412">
    <property type="entry name" value="LIM"/>
    <property type="match status" value="2"/>
</dbReference>
<dbReference type="STRING" id="281687.A0A2Q4S622"/>
<dbReference type="GO" id="GO:0005634">
    <property type="term" value="C:nucleus"/>
    <property type="evidence" value="ECO:0007669"/>
    <property type="project" value="TreeGrafter"/>
</dbReference>
<dbReference type="AlphaFoldDB" id="A0A2Q4S622"/>
<evidence type="ECO:0000256" key="3">
    <source>
        <dbReference type="ARBA" id="ARBA00022833"/>
    </source>
</evidence>
<dbReference type="OMA" id="CHIQTTH"/>
<dbReference type="FunFam" id="2.10.110.10:FF:000172">
    <property type="entry name" value="Protein CBG11874"/>
    <property type="match status" value="1"/>
</dbReference>
<dbReference type="SMART" id="SM00132">
    <property type="entry name" value="LIM"/>
    <property type="match status" value="2"/>
</dbReference>
<dbReference type="EnsemblMetazoa" id="CJA22513.1">
    <property type="protein sequence ID" value="CJA22513.1"/>
    <property type="gene ID" value="WBGene00178085"/>
</dbReference>
<protein>
    <recommendedName>
        <fullName evidence="6">LIM zinc-binding domain-containing protein</fullName>
    </recommendedName>
</protein>
<reference evidence="7" key="2">
    <citation type="submission" date="2022-06" db="UniProtKB">
        <authorList>
            <consortium name="EnsemblMetazoa"/>
        </authorList>
    </citation>
    <scope>IDENTIFICATION</scope>
    <source>
        <strain evidence="7">DF5081</strain>
    </source>
</reference>
<feature type="domain" description="LIM zinc-binding" evidence="6">
    <location>
        <begin position="10"/>
        <end position="75"/>
    </location>
</feature>
<dbReference type="Proteomes" id="UP000005237">
    <property type="component" value="Unassembled WGS sequence"/>
</dbReference>
<accession>A0A2Q4S622</accession>
<organism evidence="7 8">
    <name type="scientific">Caenorhabditis japonica</name>
    <dbReference type="NCBI Taxonomy" id="281687"/>
    <lineage>
        <taxon>Eukaryota</taxon>
        <taxon>Metazoa</taxon>
        <taxon>Ecdysozoa</taxon>
        <taxon>Nematoda</taxon>
        <taxon>Chromadorea</taxon>
        <taxon>Rhabditida</taxon>
        <taxon>Rhabditina</taxon>
        <taxon>Rhabditomorpha</taxon>
        <taxon>Rhabditoidea</taxon>
        <taxon>Rhabditidae</taxon>
        <taxon>Peloderinae</taxon>
        <taxon>Caenorhabditis</taxon>
    </lineage>
</organism>
<evidence type="ECO:0000256" key="5">
    <source>
        <dbReference type="PROSITE-ProRule" id="PRU00125"/>
    </source>
</evidence>
<keyword evidence="8" id="KW-1185">Reference proteome</keyword>
<proteinExistence type="predicted"/>
<dbReference type="PANTHER" id="PTHR24205:SF16">
    <property type="entry name" value="GH01042P-RELATED"/>
    <property type="match status" value="1"/>
</dbReference>
<reference evidence="8" key="1">
    <citation type="submission" date="2010-08" db="EMBL/GenBank/DDBJ databases">
        <authorList>
            <consortium name="Caenorhabditis japonica Sequencing Consortium"/>
            <person name="Wilson R.K."/>
        </authorList>
    </citation>
    <scope>NUCLEOTIDE SEQUENCE [LARGE SCALE GENOMIC DNA]</scope>
    <source>
        <strain evidence="8">DF5081</strain>
    </source>
</reference>
<keyword evidence="3 5" id="KW-0862">Zinc</keyword>